<dbReference type="EMBL" id="FLQV01002646">
    <property type="protein sequence ID" value="SBT01670.1"/>
    <property type="molecule type" value="Genomic_DNA"/>
</dbReference>
<accession>A0A1A8XCU4</accession>
<dbReference type="Proteomes" id="UP000078546">
    <property type="component" value="Unassembled WGS sequence"/>
</dbReference>
<evidence type="ECO:0000313" key="2">
    <source>
        <dbReference type="Proteomes" id="UP000078546"/>
    </source>
</evidence>
<name>A0A1A8XCU4_PLAOA</name>
<sequence>MKLKLICHNNLVDLAIIIYLKFLPYKDNYGKAVANTCFNAFESFWIPAYSGASSRGNSSSNSLRLIGVAWRHLYSDVRGEILRFSGDKQLRKHLPKILPLIKNEIPYEKSKSLGSGASIRASEKVKRIDGRAPPGFVNMICLVNSDNERDLNLLISGEYVIFLCEIEYR</sequence>
<dbReference type="AlphaFoldDB" id="A0A1A8XCU4"/>
<reference evidence="2" key="1">
    <citation type="submission" date="2016-05" db="EMBL/GenBank/DDBJ databases">
        <authorList>
            <person name="Naeem Raeece"/>
        </authorList>
    </citation>
    <scope>NUCLEOTIDE SEQUENCE [LARGE SCALE GENOMIC DNA]</scope>
</reference>
<proteinExistence type="predicted"/>
<organism evidence="1 2">
    <name type="scientific">Plasmodium ovale curtisi</name>
    <dbReference type="NCBI Taxonomy" id="864141"/>
    <lineage>
        <taxon>Eukaryota</taxon>
        <taxon>Sar</taxon>
        <taxon>Alveolata</taxon>
        <taxon>Apicomplexa</taxon>
        <taxon>Aconoidasida</taxon>
        <taxon>Haemosporida</taxon>
        <taxon>Plasmodiidae</taxon>
        <taxon>Plasmodium</taxon>
        <taxon>Plasmodium (Plasmodium)</taxon>
    </lineage>
</organism>
<protein>
    <submittedName>
        <fullName evidence="1">Uncharacterized protein</fullName>
    </submittedName>
</protein>
<evidence type="ECO:0000313" key="1">
    <source>
        <dbReference type="EMBL" id="SBT01670.1"/>
    </source>
</evidence>
<gene>
    <name evidence="1" type="ORF">POVCU1_068640</name>
</gene>